<dbReference type="PANTHER" id="PTHR33083:SF123">
    <property type="entry name" value="EXPRESSED PROTEIN"/>
    <property type="match status" value="1"/>
</dbReference>
<dbReference type="Pfam" id="PF04520">
    <property type="entry name" value="Senescence_reg"/>
    <property type="match status" value="1"/>
</dbReference>
<dbReference type="InterPro" id="IPR007608">
    <property type="entry name" value="Senescence_reg_S40"/>
</dbReference>
<evidence type="ECO:0008006" key="4">
    <source>
        <dbReference type="Google" id="ProtNLM"/>
    </source>
</evidence>
<dbReference type="PANTHER" id="PTHR33083">
    <property type="entry name" value="EXPRESSED PROTEIN"/>
    <property type="match status" value="1"/>
</dbReference>
<dbReference type="GO" id="GO:0010150">
    <property type="term" value="P:leaf senescence"/>
    <property type="evidence" value="ECO:0007669"/>
    <property type="project" value="UniProtKB-ARBA"/>
</dbReference>
<dbReference type="OMA" id="ELTEEWH"/>
<dbReference type="AlphaFoldDB" id="A0A5K0W827"/>
<evidence type="ECO:0000313" key="3">
    <source>
        <dbReference type="EMBL" id="VVV49660.1"/>
    </source>
</evidence>
<feature type="region of interest" description="Disordered" evidence="2">
    <location>
        <begin position="35"/>
        <end position="94"/>
    </location>
</feature>
<reference evidence="3" key="1">
    <citation type="submission" date="2019-09" db="EMBL/GenBank/DDBJ databases">
        <authorList>
            <person name="Zhang L."/>
        </authorList>
    </citation>
    <scope>NUCLEOTIDE SEQUENCE</scope>
</reference>
<organism evidence="3">
    <name type="scientific">Nymphaea colorata</name>
    <name type="common">pocket water lily</name>
    <dbReference type="NCBI Taxonomy" id="210225"/>
    <lineage>
        <taxon>Eukaryota</taxon>
        <taxon>Viridiplantae</taxon>
        <taxon>Streptophyta</taxon>
        <taxon>Embryophyta</taxon>
        <taxon>Tracheophyta</taxon>
        <taxon>Spermatophyta</taxon>
        <taxon>Magnoliopsida</taxon>
        <taxon>Nymphaeales</taxon>
        <taxon>Nymphaeaceae</taxon>
        <taxon>Nymphaea</taxon>
    </lineage>
</organism>
<name>A0A5K0W827_9MAGN</name>
<evidence type="ECO:0000256" key="1">
    <source>
        <dbReference type="ARBA" id="ARBA00034773"/>
    </source>
</evidence>
<protein>
    <recommendedName>
        <fullName evidence="4">Senescence domain-containing protein</fullName>
    </recommendedName>
</protein>
<dbReference type="EMBL" id="LR721774">
    <property type="protein sequence ID" value="VVV49660.1"/>
    <property type="molecule type" value="Genomic_DNA"/>
</dbReference>
<dbReference type="OrthoDB" id="672058at2759"/>
<gene>
    <name evidence="3" type="ORF">NYM_LOCUS3101</name>
</gene>
<evidence type="ECO:0000256" key="2">
    <source>
        <dbReference type="SAM" id="MobiDB-lite"/>
    </source>
</evidence>
<accession>A0A5K0W827</accession>
<dbReference type="Gramene" id="NC1G0181920.1">
    <property type="protein sequence ID" value="NC1G0181920.1:cds"/>
    <property type="gene ID" value="NC1G0181920"/>
</dbReference>
<sequence length="149" mass="15845">MAIDVTAGPEQGMAEEYFEEDVMFLMWAAVETAPSGSPDVVESTPAAKMNETARKKSSPVRIPAGKSGSPAVLEFLSRSEGRGGGVDDDGEGELLPPHVIVERRFGGGGRRTAFSVCTGNGRTLKGRDLRTVRNSVLMQTGFLEGRLTS</sequence>
<proteinExistence type="inferred from homology"/>
<comment type="similarity">
    <text evidence="1">Belongs to the senescence regulator S40 family.</text>
</comment>